<evidence type="ECO:0000256" key="3">
    <source>
        <dbReference type="ARBA" id="ARBA00016612"/>
    </source>
</evidence>
<evidence type="ECO:0000256" key="10">
    <source>
        <dbReference type="SAM" id="Phobius"/>
    </source>
</evidence>
<comment type="similarity">
    <text evidence="2">Belongs to the complex I subunit 4L family.</text>
</comment>
<evidence type="ECO:0000313" key="11">
    <source>
        <dbReference type="EMBL" id="ABM53207.1"/>
    </source>
</evidence>
<organism evidence="11">
    <name type="scientific">Cephalothrix rufifrons</name>
    <dbReference type="NCBI Taxonomy" id="166042"/>
    <lineage>
        <taxon>Eukaryota</taxon>
        <taxon>Metazoa</taxon>
        <taxon>Spiralia</taxon>
        <taxon>Lophotrochozoa</taxon>
        <taxon>Nemertea</taxon>
        <taxon>Palaeonemertea</taxon>
        <taxon>Archinemertea</taxon>
        <taxon>Cephalotrichidae</taxon>
        <taxon>Cephalothrix</taxon>
    </lineage>
</organism>
<feature type="transmembrane region" description="Helical" evidence="10">
    <location>
        <begin position="61"/>
        <end position="85"/>
    </location>
</feature>
<gene>
    <name evidence="11" type="primary">nad4l</name>
</gene>
<comment type="subcellular location">
    <subcellularLocation>
        <location evidence="1">Membrane</location>
        <topology evidence="1">Multi-pass membrane protein</topology>
    </subcellularLocation>
</comment>
<evidence type="ECO:0000256" key="5">
    <source>
        <dbReference type="ARBA" id="ARBA00022967"/>
    </source>
</evidence>
<reference evidence="11" key="1">
    <citation type="journal article" date="2007" name="Mol. Phylogenet. Evol.">
        <title>The partial mitochondrial genome of the Cephalothrix rufifrons (Nemertea, Palaeonemertea): characterization and implications for the phylogenetic position of Nemertea.</title>
        <authorList>
            <person name="Turbeville J.M."/>
            <person name="Smith D.M."/>
        </authorList>
    </citation>
    <scope>NUCLEOTIDE SEQUENCE</scope>
</reference>
<dbReference type="AlphaFoldDB" id="A1YWB7"/>
<evidence type="ECO:0000256" key="7">
    <source>
        <dbReference type="ARBA" id="ARBA00023027"/>
    </source>
</evidence>
<dbReference type="Gene3D" id="1.10.287.3510">
    <property type="match status" value="1"/>
</dbReference>
<feature type="transmembrane region" description="Helical" evidence="10">
    <location>
        <begin position="33"/>
        <end position="55"/>
    </location>
</feature>
<evidence type="ECO:0000256" key="4">
    <source>
        <dbReference type="ARBA" id="ARBA00022692"/>
    </source>
</evidence>
<keyword evidence="11" id="KW-0496">Mitochondrion</keyword>
<sequence>MFISTFLDLFFVGIMVVCISIITLFIQRIHLLMVLLCLEMVMLGLFFFSCSYFGLCSGSCYVAFVLLSFAACEASVGLSLLVALIRSHGKDFISLFCGFSC</sequence>
<proteinExistence type="inferred from homology"/>
<evidence type="ECO:0000256" key="8">
    <source>
        <dbReference type="ARBA" id="ARBA00023136"/>
    </source>
</evidence>
<accession>A1YWB7</accession>
<keyword evidence="6 10" id="KW-1133">Transmembrane helix</keyword>
<dbReference type="EMBL" id="EF140788">
    <property type="protein sequence ID" value="ABM53207.1"/>
    <property type="molecule type" value="Genomic_DNA"/>
</dbReference>
<dbReference type="GO" id="GO:0016020">
    <property type="term" value="C:membrane"/>
    <property type="evidence" value="ECO:0007669"/>
    <property type="project" value="UniProtKB-SubCell"/>
</dbReference>
<evidence type="ECO:0000256" key="6">
    <source>
        <dbReference type="ARBA" id="ARBA00022989"/>
    </source>
</evidence>
<evidence type="ECO:0000256" key="9">
    <source>
        <dbReference type="ARBA" id="ARBA00031586"/>
    </source>
</evidence>
<evidence type="ECO:0000256" key="2">
    <source>
        <dbReference type="ARBA" id="ARBA00010519"/>
    </source>
</evidence>
<feature type="transmembrane region" description="Helical" evidence="10">
    <location>
        <begin position="6"/>
        <end position="26"/>
    </location>
</feature>
<keyword evidence="4 10" id="KW-0812">Transmembrane</keyword>
<keyword evidence="5" id="KW-1278">Translocase</keyword>
<evidence type="ECO:0000256" key="1">
    <source>
        <dbReference type="ARBA" id="ARBA00004141"/>
    </source>
</evidence>
<dbReference type="Pfam" id="PF00420">
    <property type="entry name" value="Oxidored_q2"/>
    <property type="match status" value="1"/>
</dbReference>
<keyword evidence="8 10" id="KW-0472">Membrane</keyword>
<dbReference type="InterPro" id="IPR039428">
    <property type="entry name" value="NUOK/Mnh_C1-like"/>
</dbReference>
<keyword evidence="7" id="KW-0520">NAD</keyword>
<geneLocation type="mitochondrion" evidence="11"/>
<name>A1YWB7_9BILA</name>
<protein>
    <recommendedName>
        <fullName evidence="3">NADH-ubiquinone oxidoreductase chain 4L</fullName>
    </recommendedName>
    <alternativeName>
        <fullName evidence="9">NADH dehydrogenase subunit 4L</fullName>
    </alternativeName>
</protein>